<reference evidence="1 2" key="1">
    <citation type="submission" date="2017-11" db="EMBL/GenBank/DDBJ databases">
        <title>Infants hospitalized years apart are colonized by the same room-sourced microbial strains.</title>
        <authorList>
            <person name="Brooks B."/>
            <person name="Olm M.R."/>
            <person name="Firek B.A."/>
            <person name="Baker R."/>
            <person name="Thomas B.C."/>
            <person name="Morowitz M.J."/>
            <person name="Banfield J.F."/>
        </authorList>
    </citation>
    <scope>NUCLEOTIDE SEQUENCE [LARGE SCALE GENOMIC DNA]</scope>
    <source>
        <strain evidence="1">S2_012_000_R3_87</strain>
    </source>
</reference>
<dbReference type="PANTHER" id="PTHR36974">
    <property type="entry name" value="MEMBRANE PROTEIN-RELATED"/>
    <property type="match status" value="1"/>
</dbReference>
<evidence type="ECO:0000313" key="2">
    <source>
        <dbReference type="Proteomes" id="UP000249451"/>
    </source>
</evidence>
<proteinExistence type="predicted"/>
<dbReference type="PANTHER" id="PTHR36974:SF1">
    <property type="entry name" value="DOXX FAMILY MEMBRANE PROTEIN"/>
    <property type="match status" value="1"/>
</dbReference>
<evidence type="ECO:0008006" key="3">
    <source>
        <dbReference type="Google" id="ProtNLM"/>
    </source>
</evidence>
<name>A0A2W5AY77_9CORY</name>
<sequence length="120" mass="13025">MAAALTAMGVLHFAKPQPFESIIPPELPGPARLYNFVSGAWEIATGALLANRRTQEWGGLSAFALLAAVWPANFYHARKELAGGTAPTGKKIYHALRLPLQIPALAFAWSIFRGRQRGTK</sequence>
<dbReference type="Proteomes" id="UP000249451">
    <property type="component" value="Unassembled WGS sequence"/>
</dbReference>
<comment type="caution">
    <text evidence="1">The sequence shown here is derived from an EMBL/GenBank/DDBJ whole genome shotgun (WGS) entry which is preliminary data.</text>
</comment>
<organism evidence="1 2">
    <name type="scientific">Corynebacterium urealyticum</name>
    <dbReference type="NCBI Taxonomy" id="43771"/>
    <lineage>
        <taxon>Bacteria</taxon>
        <taxon>Bacillati</taxon>
        <taxon>Actinomycetota</taxon>
        <taxon>Actinomycetes</taxon>
        <taxon>Mycobacteriales</taxon>
        <taxon>Corynebacteriaceae</taxon>
        <taxon>Corynebacterium</taxon>
    </lineage>
</organism>
<gene>
    <name evidence="1" type="ORF">DI609_10825</name>
</gene>
<dbReference type="EMBL" id="QFNY01000294">
    <property type="protein sequence ID" value="PZO98382.1"/>
    <property type="molecule type" value="Genomic_DNA"/>
</dbReference>
<dbReference type="AlphaFoldDB" id="A0A2W5AY77"/>
<accession>A0A2W5AY77</accession>
<evidence type="ECO:0000313" key="1">
    <source>
        <dbReference type="EMBL" id="PZO98382.1"/>
    </source>
</evidence>
<protein>
    <recommendedName>
        <fullName evidence="3">DoxX family membrane protein</fullName>
    </recommendedName>
</protein>